<dbReference type="NCBIfam" id="TIGR03550">
    <property type="entry name" value="F420_cofG"/>
    <property type="match status" value="1"/>
</dbReference>
<dbReference type="SFLD" id="SFLDS00029">
    <property type="entry name" value="Radical_SAM"/>
    <property type="match status" value="1"/>
</dbReference>
<dbReference type="HAMAP" id="MF_01611">
    <property type="entry name" value="FO_synth_sub1"/>
    <property type="match status" value="1"/>
</dbReference>
<keyword evidence="7" id="KW-0408">Iron</keyword>
<evidence type="ECO:0000256" key="3">
    <source>
        <dbReference type="ARBA" id="ARBA00012126"/>
    </source>
</evidence>
<accession>A0ABW9BD25</accession>
<dbReference type="Gene3D" id="3.20.20.70">
    <property type="entry name" value="Aldolase class I"/>
    <property type="match status" value="1"/>
</dbReference>
<dbReference type="Proteomes" id="UP001629274">
    <property type="component" value="Unassembled WGS sequence"/>
</dbReference>
<organism evidence="12 13">
    <name type="scientific">Paraburkholderia phytofirmans</name>
    <dbReference type="NCBI Taxonomy" id="261302"/>
    <lineage>
        <taxon>Bacteria</taxon>
        <taxon>Pseudomonadati</taxon>
        <taxon>Pseudomonadota</taxon>
        <taxon>Betaproteobacteria</taxon>
        <taxon>Burkholderiales</taxon>
        <taxon>Burkholderiaceae</taxon>
        <taxon>Paraburkholderia</taxon>
    </lineage>
</organism>
<keyword evidence="8" id="KW-0411">Iron-sulfur</keyword>
<evidence type="ECO:0000259" key="11">
    <source>
        <dbReference type="PROSITE" id="PS51918"/>
    </source>
</evidence>
<dbReference type="SFLD" id="SFLDG01064">
    <property type="entry name" value="F420__menaquinone_cofactor_bio"/>
    <property type="match status" value="1"/>
</dbReference>
<dbReference type="EMBL" id="JAQQDR010000001">
    <property type="protein sequence ID" value="MFM0237051.1"/>
    <property type="molecule type" value="Genomic_DNA"/>
</dbReference>
<dbReference type="Pfam" id="PF04055">
    <property type="entry name" value="Radical_SAM"/>
    <property type="match status" value="1"/>
</dbReference>
<dbReference type="InterPro" id="IPR058240">
    <property type="entry name" value="rSAM_sf"/>
</dbReference>
<evidence type="ECO:0000256" key="4">
    <source>
        <dbReference type="ARBA" id="ARBA00022485"/>
    </source>
</evidence>
<comment type="pathway">
    <text evidence="2">Cofactor biosynthesis; coenzyme F0 biosynthesis.</text>
</comment>
<dbReference type="GO" id="GO:0044689">
    <property type="term" value="F:7,8-didemethyl-8-hydroxy-5-deazariboflavin synthase activity"/>
    <property type="evidence" value="ECO:0007669"/>
    <property type="project" value="UniProtKB-EC"/>
</dbReference>
<dbReference type="InterPro" id="IPR034405">
    <property type="entry name" value="F420"/>
</dbReference>
<dbReference type="InterPro" id="IPR006638">
    <property type="entry name" value="Elp3/MiaA/NifB-like_rSAM"/>
</dbReference>
<comment type="caution">
    <text evidence="12">The sequence shown here is derived from an EMBL/GenBank/DDBJ whole genome shotgun (WGS) entry which is preliminary data.</text>
</comment>
<dbReference type="EC" id="4.3.1.32" evidence="3"/>
<reference evidence="12 13" key="1">
    <citation type="journal article" date="2024" name="Chem. Sci.">
        <title>Discovery of megapolipeptins by genome mining of a Burkholderiales bacteria collection.</title>
        <authorList>
            <person name="Paulo B.S."/>
            <person name="Recchia M.J.J."/>
            <person name="Lee S."/>
            <person name="Fergusson C.H."/>
            <person name="Romanowski S.B."/>
            <person name="Hernandez A."/>
            <person name="Krull N."/>
            <person name="Liu D.Y."/>
            <person name="Cavanagh H."/>
            <person name="Bos A."/>
            <person name="Gray C.A."/>
            <person name="Murphy B.T."/>
            <person name="Linington R.G."/>
            <person name="Eustaquio A.S."/>
        </authorList>
    </citation>
    <scope>NUCLEOTIDE SEQUENCE [LARGE SCALE GENOMIC DNA]</scope>
    <source>
        <strain evidence="12 13">RL17-351-BIE-A</strain>
    </source>
</reference>
<comment type="catalytic activity">
    <reaction evidence="10">
        <text>5-amino-5-(4-hydroxybenzyl)-6-(D-ribitylimino)-5,6-dihydrouracil + S-adenosyl-L-methionine = 7,8-didemethyl-8-hydroxy-5-deazariboflavin + 5'-deoxyadenosine + L-methionine + NH4(+) + H(+)</text>
        <dbReference type="Rhea" id="RHEA:55204"/>
        <dbReference type="ChEBI" id="CHEBI:15378"/>
        <dbReference type="ChEBI" id="CHEBI:17319"/>
        <dbReference type="ChEBI" id="CHEBI:28938"/>
        <dbReference type="ChEBI" id="CHEBI:57844"/>
        <dbReference type="ChEBI" id="CHEBI:59789"/>
        <dbReference type="ChEBI" id="CHEBI:59904"/>
        <dbReference type="ChEBI" id="CHEBI:85936"/>
        <dbReference type="EC" id="4.3.1.32"/>
    </reaction>
</comment>
<keyword evidence="13" id="KW-1185">Reference proteome</keyword>
<evidence type="ECO:0000256" key="7">
    <source>
        <dbReference type="ARBA" id="ARBA00023004"/>
    </source>
</evidence>
<dbReference type="SFLD" id="SFLDG01388">
    <property type="entry name" value="7_8-didemethyl-8-hydroxy-5-dea"/>
    <property type="match status" value="1"/>
</dbReference>
<name>A0ABW9BD25_9BURK</name>
<dbReference type="RefSeq" id="WP_408261958.1">
    <property type="nucleotide sequence ID" value="NZ_JAQQCK010000005.1"/>
</dbReference>
<keyword evidence="9 12" id="KW-0456">Lyase</keyword>
<dbReference type="PANTHER" id="PTHR43076">
    <property type="entry name" value="FO SYNTHASE (COFH)"/>
    <property type="match status" value="1"/>
</dbReference>
<evidence type="ECO:0000256" key="6">
    <source>
        <dbReference type="ARBA" id="ARBA00022723"/>
    </source>
</evidence>
<keyword evidence="4" id="KW-0004">4Fe-4S</keyword>
<comment type="cofactor">
    <cofactor evidence="1">
        <name>[4Fe-4S] cluster</name>
        <dbReference type="ChEBI" id="CHEBI:49883"/>
    </cofactor>
</comment>
<feature type="domain" description="Radical SAM core" evidence="11">
    <location>
        <begin position="37"/>
        <end position="284"/>
    </location>
</feature>
<evidence type="ECO:0000256" key="10">
    <source>
        <dbReference type="ARBA" id="ARBA00048974"/>
    </source>
</evidence>
<keyword evidence="5" id="KW-0949">S-adenosyl-L-methionine</keyword>
<gene>
    <name evidence="12" type="primary">cofG</name>
    <name evidence="12" type="ORF">PQR03_02785</name>
</gene>
<sequence>MLSRAEAIALDQVSAGELHQLMRRACRVREKAWGATVTYSRKVFIPLTNLCRDKCGYCTFARQPDEPGAGYLAPDQVMAIARRGEALGCKEALFSLGEKPELVYPQARAVLDALGYATTMDYVIAMSERILAETSLIPHVNAGTLTRAEIVRLKAVCGSVGLMLENVSRRLVQRGMAHYACPDKVPVQRLRTLDMAGVERIATTTGILIGIGETWVERIDSLLAIAELHTRHGHIQEVIVQNFRAKPGTMMATWNEPGHEDMLRTLAVARLLLPADISLQAPPNLAEAFEDYLDSGINDWGGISPVTADYINPERAWPAIHDVARRSHGRGLGLAERLTVYPRYLCQPDFVGAAPARALGCQARPDGLALHQYEAMPMAASAECAA</sequence>
<evidence type="ECO:0000256" key="2">
    <source>
        <dbReference type="ARBA" id="ARBA00004712"/>
    </source>
</evidence>
<dbReference type="PROSITE" id="PS51918">
    <property type="entry name" value="RADICAL_SAM"/>
    <property type="match status" value="1"/>
</dbReference>
<proteinExistence type="inferred from homology"/>
<evidence type="ECO:0000313" key="13">
    <source>
        <dbReference type="Proteomes" id="UP001629274"/>
    </source>
</evidence>
<dbReference type="InterPro" id="IPR007197">
    <property type="entry name" value="rSAM"/>
</dbReference>
<dbReference type="SMART" id="SM00729">
    <property type="entry name" value="Elp3"/>
    <property type="match status" value="1"/>
</dbReference>
<evidence type="ECO:0000256" key="5">
    <source>
        <dbReference type="ARBA" id="ARBA00022691"/>
    </source>
</evidence>
<dbReference type="InterPro" id="IPR013785">
    <property type="entry name" value="Aldolase_TIM"/>
</dbReference>
<evidence type="ECO:0000256" key="9">
    <source>
        <dbReference type="ARBA" id="ARBA00023239"/>
    </source>
</evidence>
<keyword evidence="6" id="KW-0479">Metal-binding</keyword>
<dbReference type="SUPFAM" id="SSF102114">
    <property type="entry name" value="Radical SAM enzymes"/>
    <property type="match status" value="1"/>
</dbReference>
<dbReference type="NCBIfam" id="NF004884">
    <property type="entry name" value="PRK06245.1"/>
    <property type="match status" value="1"/>
</dbReference>
<dbReference type="PANTHER" id="PTHR43076:SF15">
    <property type="entry name" value="7,8-DIDEMETHYL-8-HYDROXY-5-DEAZARIBOFLAVIN SYNTHASE"/>
    <property type="match status" value="1"/>
</dbReference>
<protein>
    <recommendedName>
        <fullName evidence="3">7,8-didemethyl-8-hydroxy-5-deazariboflavin synthase</fullName>
        <ecNumber evidence="3">4.3.1.32</ecNumber>
    </recommendedName>
</protein>
<evidence type="ECO:0000313" key="12">
    <source>
        <dbReference type="EMBL" id="MFM0237051.1"/>
    </source>
</evidence>
<dbReference type="CDD" id="cd01335">
    <property type="entry name" value="Radical_SAM"/>
    <property type="match status" value="1"/>
</dbReference>
<dbReference type="InterPro" id="IPR019939">
    <property type="entry name" value="CofG_family"/>
</dbReference>
<evidence type="ECO:0000256" key="8">
    <source>
        <dbReference type="ARBA" id="ARBA00023014"/>
    </source>
</evidence>
<dbReference type="SFLD" id="SFLDF00294">
    <property type="entry name" value="7_8-didemethyl-8-hydroxy-5-dea"/>
    <property type="match status" value="1"/>
</dbReference>
<evidence type="ECO:0000256" key="1">
    <source>
        <dbReference type="ARBA" id="ARBA00001966"/>
    </source>
</evidence>